<feature type="compositionally biased region" description="Low complexity" evidence="1">
    <location>
        <begin position="60"/>
        <end position="70"/>
    </location>
</feature>
<sequence>MVPVHGVQGAEVRQDAAEVRKRCSECRRENKQHLEVDPPCRDTRCEHRVRRGTPRRSARRSLGSGRAGPPLQVAVRIGDDREALEAGQYRVHNCEIGATGARAARERDTCALGTIDARCAGRAGGSPGLSRSRAAAGGSPATPALARARARHAASARPTSDAGARAARGRAAVGARLTRPSAARLRAPPAPALVARSAPPPPASASTLLRSTLPEPCGAQRYEWRRKHESKELVENK</sequence>
<feature type="region of interest" description="Disordered" evidence="1">
    <location>
        <begin position="121"/>
        <end position="222"/>
    </location>
</feature>
<evidence type="ECO:0000313" key="5">
    <source>
        <dbReference type="Proteomes" id="UP000494256"/>
    </source>
</evidence>
<dbReference type="Proteomes" id="UP000494256">
    <property type="component" value="Unassembled WGS sequence"/>
</dbReference>
<dbReference type="EMBL" id="CADEBC010000301">
    <property type="protein sequence ID" value="CAB3228003.1"/>
    <property type="molecule type" value="Genomic_DNA"/>
</dbReference>
<protein>
    <submittedName>
        <fullName evidence="2">Uncharacterized protein</fullName>
    </submittedName>
</protein>
<evidence type="ECO:0000313" key="4">
    <source>
        <dbReference type="Proteomes" id="UP000494106"/>
    </source>
</evidence>
<feature type="compositionally biased region" description="Low complexity" evidence="1">
    <location>
        <begin position="128"/>
        <end position="147"/>
    </location>
</feature>
<keyword evidence="4" id="KW-1185">Reference proteome</keyword>
<comment type="caution">
    <text evidence="2">The sequence shown here is derived from an EMBL/GenBank/DDBJ whole genome shotgun (WGS) entry which is preliminary data.</text>
</comment>
<evidence type="ECO:0000313" key="3">
    <source>
        <dbReference type="EMBL" id="CAB3228154.1"/>
    </source>
</evidence>
<name>A0A8S0Z5N7_ARCPL</name>
<evidence type="ECO:0000256" key="1">
    <source>
        <dbReference type="SAM" id="MobiDB-lite"/>
    </source>
</evidence>
<feature type="compositionally biased region" description="Low complexity" evidence="1">
    <location>
        <begin position="155"/>
        <end position="197"/>
    </location>
</feature>
<dbReference type="EMBL" id="CADEBD010000282">
    <property type="protein sequence ID" value="CAB3228154.1"/>
    <property type="molecule type" value="Genomic_DNA"/>
</dbReference>
<gene>
    <name evidence="3" type="ORF">APLA_LOCUS3387</name>
    <name evidence="2" type="ORF">APLA_LOCUS3526</name>
</gene>
<organism evidence="2 4">
    <name type="scientific">Arctia plantaginis</name>
    <name type="common">Wood tiger moth</name>
    <name type="synonym">Phalaena plantaginis</name>
    <dbReference type="NCBI Taxonomy" id="874455"/>
    <lineage>
        <taxon>Eukaryota</taxon>
        <taxon>Metazoa</taxon>
        <taxon>Ecdysozoa</taxon>
        <taxon>Arthropoda</taxon>
        <taxon>Hexapoda</taxon>
        <taxon>Insecta</taxon>
        <taxon>Pterygota</taxon>
        <taxon>Neoptera</taxon>
        <taxon>Endopterygota</taxon>
        <taxon>Lepidoptera</taxon>
        <taxon>Glossata</taxon>
        <taxon>Ditrysia</taxon>
        <taxon>Noctuoidea</taxon>
        <taxon>Erebidae</taxon>
        <taxon>Arctiinae</taxon>
        <taxon>Arctia</taxon>
    </lineage>
</organism>
<dbReference type="OrthoDB" id="10570935at2759"/>
<dbReference type="Proteomes" id="UP000494106">
    <property type="component" value="Unassembled WGS sequence"/>
</dbReference>
<proteinExistence type="predicted"/>
<feature type="region of interest" description="Disordered" evidence="1">
    <location>
        <begin position="47"/>
        <end position="71"/>
    </location>
</feature>
<evidence type="ECO:0000313" key="2">
    <source>
        <dbReference type="EMBL" id="CAB3228003.1"/>
    </source>
</evidence>
<accession>A0A8S0Z5N7</accession>
<reference evidence="4 5" key="1">
    <citation type="submission" date="2020-04" db="EMBL/GenBank/DDBJ databases">
        <authorList>
            <person name="Wallbank WR R."/>
            <person name="Pardo Diaz C."/>
            <person name="Kozak K."/>
            <person name="Martin S."/>
            <person name="Jiggins C."/>
            <person name="Moest M."/>
            <person name="Warren A I."/>
            <person name="Byers J.R.P. K."/>
            <person name="Montejo-Kovacevich G."/>
            <person name="Yen C E."/>
        </authorList>
    </citation>
    <scope>NUCLEOTIDE SEQUENCE [LARGE SCALE GENOMIC DNA]</scope>
</reference>
<dbReference type="AlphaFoldDB" id="A0A8S0Z5N7"/>
<feature type="compositionally biased region" description="Basic residues" evidence="1">
    <location>
        <begin position="47"/>
        <end position="59"/>
    </location>
</feature>